<evidence type="ECO:0000313" key="1">
    <source>
        <dbReference type="EMBL" id="RPB29313.1"/>
    </source>
</evidence>
<dbReference type="PANTHER" id="PTHR35179:SF2">
    <property type="entry name" value="START DOMAIN-CONTAINING PROTEIN"/>
    <property type="match status" value="1"/>
</dbReference>
<dbReference type="STRING" id="1051890.A0A3N4M2C6"/>
<dbReference type="AlphaFoldDB" id="A0A3N4M2C6"/>
<dbReference type="EMBL" id="ML121527">
    <property type="protein sequence ID" value="RPB29313.1"/>
    <property type="molecule type" value="Genomic_DNA"/>
</dbReference>
<keyword evidence="2" id="KW-1185">Reference proteome</keyword>
<name>A0A3N4M2C6_9PEZI</name>
<dbReference type="PANTHER" id="PTHR35179">
    <property type="entry name" value="PROTEIN CBG02620"/>
    <property type="match status" value="1"/>
</dbReference>
<organism evidence="1 2">
    <name type="scientific">Terfezia boudieri ATCC MYA-4762</name>
    <dbReference type="NCBI Taxonomy" id="1051890"/>
    <lineage>
        <taxon>Eukaryota</taxon>
        <taxon>Fungi</taxon>
        <taxon>Dikarya</taxon>
        <taxon>Ascomycota</taxon>
        <taxon>Pezizomycotina</taxon>
        <taxon>Pezizomycetes</taxon>
        <taxon>Pezizales</taxon>
        <taxon>Pezizaceae</taxon>
        <taxon>Terfezia</taxon>
    </lineage>
</organism>
<protein>
    <recommendedName>
        <fullName evidence="3">Geranylgeranyl pyrophosphate synthetase</fullName>
    </recommendedName>
</protein>
<gene>
    <name evidence="1" type="ORF">L211DRAFT_775994</name>
</gene>
<proteinExistence type="predicted"/>
<reference evidence="1 2" key="1">
    <citation type="journal article" date="2018" name="Nat. Ecol. Evol.">
        <title>Pezizomycetes genomes reveal the molecular basis of ectomycorrhizal truffle lifestyle.</title>
        <authorList>
            <person name="Murat C."/>
            <person name="Payen T."/>
            <person name="Noel B."/>
            <person name="Kuo A."/>
            <person name="Morin E."/>
            <person name="Chen J."/>
            <person name="Kohler A."/>
            <person name="Krizsan K."/>
            <person name="Balestrini R."/>
            <person name="Da Silva C."/>
            <person name="Montanini B."/>
            <person name="Hainaut M."/>
            <person name="Levati E."/>
            <person name="Barry K.W."/>
            <person name="Belfiori B."/>
            <person name="Cichocki N."/>
            <person name="Clum A."/>
            <person name="Dockter R.B."/>
            <person name="Fauchery L."/>
            <person name="Guy J."/>
            <person name="Iotti M."/>
            <person name="Le Tacon F."/>
            <person name="Lindquist E.A."/>
            <person name="Lipzen A."/>
            <person name="Malagnac F."/>
            <person name="Mello A."/>
            <person name="Molinier V."/>
            <person name="Miyauchi S."/>
            <person name="Poulain J."/>
            <person name="Riccioni C."/>
            <person name="Rubini A."/>
            <person name="Sitrit Y."/>
            <person name="Splivallo R."/>
            <person name="Traeger S."/>
            <person name="Wang M."/>
            <person name="Zifcakova L."/>
            <person name="Wipf D."/>
            <person name="Zambonelli A."/>
            <person name="Paolocci F."/>
            <person name="Nowrousian M."/>
            <person name="Ottonello S."/>
            <person name="Baldrian P."/>
            <person name="Spatafora J.W."/>
            <person name="Henrissat B."/>
            <person name="Nagy L.G."/>
            <person name="Aury J.M."/>
            <person name="Wincker P."/>
            <person name="Grigoriev I.V."/>
            <person name="Bonfante P."/>
            <person name="Martin F.M."/>
        </authorList>
    </citation>
    <scope>NUCLEOTIDE SEQUENCE [LARGE SCALE GENOMIC DNA]</scope>
    <source>
        <strain evidence="1 2">ATCC MYA-4762</strain>
    </source>
</reference>
<dbReference type="Proteomes" id="UP000267821">
    <property type="component" value="Unassembled WGS sequence"/>
</dbReference>
<accession>A0A3N4M2C6</accession>
<sequence length="388" mass="43276">MLAQWTVADLQQTTTSVHKKNFAFLSSYNWSEQDLSNSTIIVPGCPSRWDPPPLPKAVRPDNGLVFVDQNAYRHPKIPLEPLLQALHITKPSFDLNKVQLITDRNNLRKLFEAICGEKHRDFEIAVEIVNNTALFTRLERCTSEVIGSQEFRGYGHEFEKEFTKYPSSVKRSTSHHRIVTYNFGGLNMVVRFEADGALPPAMDPANITKATPAKSSQQILTDLPSMGLQDVLPPTTPTSSGLGIPTSASRLGVMKAGEPVPQDRILEIKTRVEHRAIGIPECMSQLWFSDTRNLFIGLHNSGTFHTINKYQVDEGTISQWEKQHEKQLGQLVDLLGKIIATAKGSSCRTKVRGVKGKVILEEWQAMHGPAVHLTKLPADLIALWSLNA</sequence>
<evidence type="ECO:0008006" key="3">
    <source>
        <dbReference type="Google" id="ProtNLM"/>
    </source>
</evidence>
<dbReference type="InParanoid" id="A0A3N4M2C6"/>
<dbReference type="OrthoDB" id="5393654at2759"/>
<evidence type="ECO:0000313" key="2">
    <source>
        <dbReference type="Proteomes" id="UP000267821"/>
    </source>
</evidence>